<organism evidence="2 3">
    <name type="scientific">Spirosoma validum</name>
    <dbReference type="NCBI Taxonomy" id="2771355"/>
    <lineage>
        <taxon>Bacteria</taxon>
        <taxon>Pseudomonadati</taxon>
        <taxon>Bacteroidota</taxon>
        <taxon>Cytophagia</taxon>
        <taxon>Cytophagales</taxon>
        <taxon>Cytophagaceae</taxon>
        <taxon>Spirosoma</taxon>
    </lineage>
</organism>
<evidence type="ECO:0000313" key="3">
    <source>
        <dbReference type="Proteomes" id="UP000653797"/>
    </source>
</evidence>
<accession>A0A927AZD1</accession>
<reference evidence="2" key="1">
    <citation type="submission" date="2020-09" db="EMBL/GenBank/DDBJ databases">
        <authorList>
            <person name="Kim M.K."/>
        </authorList>
    </citation>
    <scope>NUCLEOTIDE SEQUENCE</scope>
    <source>
        <strain evidence="2">BT704</strain>
    </source>
</reference>
<proteinExistence type="predicted"/>
<name>A0A927AZD1_9BACT</name>
<dbReference type="CDD" id="cd06587">
    <property type="entry name" value="VOC"/>
    <property type="match status" value="1"/>
</dbReference>
<dbReference type="InterPro" id="IPR037523">
    <property type="entry name" value="VOC_core"/>
</dbReference>
<protein>
    <submittedName>
        <fullName evidence="2">VOC family protein</fullName>
    </submittedName>
</protein>
<evidence type="ECO:0000259" key="1">
    <source>
        <dbReference type="PROSITE" id="PS51819"/>
    </source>
</evidence>
<keyword evidence="3" id="KW-1185">Reference proteome</keyword>
<feature type="domain" description="VOC" evidence="1">
    <location>
        <begin position="2"/>
        <end position="115"/>
    </location>
</feature>
<sequence>MKLLTIELETADPVGTRKFYTQQLDLPIVAESAESLTVQVGWTQLTFRSVPGPVAPYHFAINVPSGMLELCMHWFSLNYMDTQSPGQTIAEFPDWKARSAYFLDNNGNILEFIARRDLPYIDANLTVGDLFQCISELGIVTPCVVKTSYQLSKHFGVKRFSKSKPMHDFAALGDDNGLFIVSKENRTWLFTNTPAVVNNYRVTFESEPGGPLQTLTRCELSPLVSAASIACSCPLSSRHSQVVEEMA</sequence>
<dbReference type="EMBL" id="JACXAA010000002">
    <property type="protein sequence ID" value="MBD2752536.1"/>
    <property type="molecule type" value="Genomic_DNA"/>
</dbReference>
<dbReference type="InterPro" id="IPR029068">
    <property type="entry name" value="Glyas_Bleomycin-R_OHBP_Dase"/>
</dbReference>
<dbReference type="AlphaFoldDB" id="A0A927AZD1"/>
<dbReference type="PROSITE" id="PS51819">
    <property type="entry name" value="VOC"/>
    <property type="match status" value="1"/>
</dbReference>
<dbReference type="Proteomes" id="UP000653797">
    <property type="component" value="Unassembled WGS sequence"/>
</dbReference>
<dbReference type="RefSeq" id="WP_191038171.1">
    <property type="nucleotide sequence ID" value="NZ_JACXAA010000002.1"/>
</dbReference>
<dbReference type="Gene3D" id="3.10.180.10">
    <property type="entry name" value="2,3-Dihydroxybiphenyl 1,2-Dioxygenase, domain 1"/>
    <property type="match status" value="1"/>
</dbReference>
<evidence type="ECO:0000313" key="2">
    <source>
        <dbReference type="EMBL" id="MBD2752536.1"/>
    </source>
</evidence>
<comment type="caution">
    <text evidence="2">The sequence shown here is derived from an EMBL/GenBank/DDBJ whole genome shotgun (WGS) entry which is preliminary data.</text>
</comment>
<dbReference type="SUPFAM" id="SSF54593">
    <property type="entry name" value="Glyoxalase/Bleomycin resistance protein/Dihydroxybiphenyl dioxygenase"/>
    <property type="match status" value="1"/>
</dbReference>
<gene>
    <name evidence="2" type="ORF">IC230_06535</name>
</gene>